<keyword evidence="6" id="KW-0408">Iron</keyword>
<keyword evidence="4" id="KW-0479">Metal-binding</keyword>
<dbReference type="InParanoid" id="A0A165F105"/>
<keyword evidence="2 10" id="KW-0575">Peroxidase</keyword>
<dbReference type="GO" id="GO:0046872">
    <property type="term" value="F:metal ion binding"/>
    <property type="evidence" value="ECO:0007669"/>
    <property type="project" value="UniProtKB-KW"/>
</dbReference>
<protein>
    <submittedName>
        <fullName evidence="10">Chloroperoxidase-like protein</fullName>
    </submittedName>
</protein>
<gene>
    <name evidence="10" type="ORF">LAESUDRAFT_649817</name>
</gene>
<dbReference type="GeneID" id="63821229"/>
<dbReference type="EMBL" id="KV427616">
    <property type="protein sequence ID" value="KZT08139.1"/>
    <property type="molecule type" value="Genomic_DNA"/>
</dbReference>
<dbReference type="RefSeq" id="XP_040765879.1">
    <property type="nucleotide sequence ID" value="XM_040904199.1"/>
</dbReference>
<reference evidence="10 11" key="1">
    <citation type="journal article" date="2016" name="Mol. Biol. Evol.">
        <title>Comparative Genomics of Early-Diverging Mushroom-Forming Fungi Provides Insights into the Origins of Lignocellulose Decay Capabilities.</title>
        <authorList>
            <person name="Nagy L.G."/>
            <person name="Riley R."/>
            <person name="Tritt A."/>
            <person name="Adam C."/>
            <person name="Daum C."/>
            <person name="Floudas D."/>
            <person name="Sun H."/>
            <person name="Yadav J.S."/>
            <person name="Pangilinan J."/>
            <person name="Larsson K.H."/>
            <person name="Matsuura K."/>
            <person name="Barry K."/>
            <person name="Labutti K."/>
            <person name="Kuo R."/>
            <person name="Ohm R.A."/>
            <person name="Bhattacharya S.S."/>
            <person name="Shirouzu T."/>
            <person name="Yoshinaga Y."/>
            <person name="Martin F.M."/>
            <person name="Grigoriev I.V."/>
            <person name="Hibbett D.S."/>
        </authorList>
    </citation>
    <scope>NUCLEOTIDE SEQUENCE [LARGE SCALE GENOMIC DNA]</scope>
    <source>
        <strain evidence="10 11">93-53</strain>
    </source>
</reference>
<dbReference type="GO" id="GO:0004601">
    <property type="term" value="F:peroxidase activity"/>
    <property type="evidence" value="ECO:0007669"/>
    <property type="project" value="UniProtKB-KW"/>
</dbReference>
<accession>A0A165F105</accession>
<evidence type="ECO:0000256" key="4">
    <source>
        <dbReference type="ARBA" id="ARBA00022723"/>
    </source>
</evidence>
<dbReference type="PANTHER" id="PTHR33577:SF18">
    <property type="entry name" value="HEME HALOPEROXIDASE FAMILY PROFILE DOMAIN-CONTAINING PROTEIN"/>
    <property type="match status" value="1"/>
</dbReference>
<dbReference type="PANTHER" id="PTHR33577">
    <property type="entry name" value="STERIGMATOCYSTIN BIOSYNTHESIS PEROXIDASE STCC-RELATED"/>
    <property type="match status" value="1"/>
</dbReference>
<dbReference type="STRING" id="1314785.A0A165F105"/>
<evidence type="ECO:0000256" key="6">
    <source>
        <dbReference type="ARBA" id="ARBA00023004"/>
    </source>
</evidence>
<name>A0A165F105_9APHY</name>
<keyword evidence="8" id="KW-0732">Signal</keyword>
<evidence type="ECO:0000313" key="10">
    <source>
        <dbReference type="EMBL" id="KZT08139.1"/>
    </source>
</evidence>
<evidence type="ECO:0000256" key="5">
    <source>
        <dbReference type="ARBA" id="ARBA00023002"/>
    </source>
</evidence>
<dbReference type="AlphaFoldDB" id="A0A165F105"/>
<keyword evidence="5" id="KW-0560">Oxidoreductase</keyword>
<dbReference type="Gene3D" id="1.10.489.10">
    <property type="entry name" value="Chloroperoxidase-like"/>
    <property type="match status" value="1"/>
</dbReference>
<proteinExistence type="inferred from homology"/>
<feature type="chain" id="PRO_5007857542" evidence="8">
    <location>
        <begin position="21"/>
        <end position="272"/>
    </location>
</feature>
<keyword evidence="11" id="KW-1185">Reference proteome</keyword>
<feature type="signal peptide" evidence="8">
    <location>
        <begin position="1"/>
        <end position="20"/>
    </location>
</feature>
<feature type="domain" description="Heme haloperoxidase family profile" evidence="9">
    <location>
        <begin position="37"/>
        <end position="243"/>
    </location>
</feature>
<dbReference type="Pfam" id="PF01328">
    <property type="entry name" value="Peroxidase_2"/>
    <property type="match status" value="1"/>
</dbReference>
<evidence type="ECO:0000256" key="1">
    <source>
        <dbReference type="ARBA" id="ARBA00001970"/>
    </source>
</evidence>
<evidence type="ECO:0000256" key="7">
    <source>
        <dbReference type="ARBA" id="ARBA00025795"/>
    </source>
</evidence>
<evidence type="ECO:0000313" key="11">
    <source>
        <dbReference type="Proteomes" id="UP000076871"/>
    </source>
</evidence>
<dbReference type="OrthoDB" id="407298at2759"/>
<dbReference type="SUPFAM" id="SSF47571">
    <property type="entry name" value="Cloroperoxidase"/>
    <property type="match status" value="1"/>
</dbReference>
<comment type="similarity">
    <text evidence="7">Belongs to the chloroperoxidase family.</text>
</comment>
<comment type="cofactor">
    <cofactor evidence="1">
        <name>heme b</name>
        <dbReference type="ChEBI" id="CHEBI:60344"/>
    </cofactor>
</comment>
<dbReference type="Proteomes" id="UP000076871">
    <property type="component" value="Unassembled WGS sequence"/>
</dbReference>
<evidence type="ECO:0000256" key="3">
    <source>
        <dbReference type="ARBA" id="ARBA00022617"/>
    </source>
</evidence>
<dbReference type="PROSITE" id="PS51405">
    <property type="entry name" value="HEME_HALOPEROXIDASE"/>
    <property type="match status" value="1"/>
</dbReference>
<sequence length="272" mass="30067">MGGLFIWDFVLTLYNQFASLKPANEVVPEGCAGAGGLWPQYVPPTPTDSRSSCPALNAMANHGILPHSGRNISFRQLNTAIHTTYNFSPTFCFFVPNYAAGMLNKNYWTDTFDLEDIDVHNCIEHDASLTREDSYLVADQTKPSKQLVEALLASATGPGGALTAADLSRYSGKRRMDARRTNGQFSMSTFHKFFGSSNSSTFVTTFGGKVQDLKVWLLEDRIPDGWQSRVRHSGGFTLTEFQSTVLTIEFGIKEEADDALQSLGLGGWRKRE</sequence>
<dbReference type="InterPro" id="IPR036851">
    <property type="entry name" value="Chloroperoxidase-like_sf"/>
</dbReference>
<keyword evidence="3" id="KW-0349">Heme</keyword>
<organism evidence="10 11">
    <name type="scientific">Laetiporus sulphureus 93-53</name>
    <dbReference type="NCBI Taxonomy" id="1314785"/>
    <lineage>
        <taxon>Eukaryota</taxon>
        <taxon>Fungi</taxon>
        <taxon>Dikarya</taxon>
        <taxon>Basidiomycota</taxon>
        <taxon>Agaricomycotina</taxon>
        <taxon>Agaricomycetes</taxon>
        <taxon>Polyporales</taxon>
        <taxon>Laetiporus</taxon>
    </lineage>
</organism>
<dbReference type="InterPro" id="IPR000028">
    <property type="entry name" value="Chloroperoxidase"/>
</dbReference>
<evidence type="ECO:0000259" key="9">
    <source>
        <dbReference type="PROSITE" id="PS51405"/>
    </source>
</evidence>
<evidence type="ECO:0000256" key="8">
    <source>
        <dbReference type="SAM" id="SignalP"/>
    </source>
</evidence>
<evidence type="ECO:0000256" key="2">
    <source>
        <dbReference type="ARBA" id="ARBA00022559"/>
    </source>
</evidence>